<protein>
    <submittedName>
        <fullName evidence="9">Alpha-1,2-mannosyltransferase</fullName>
    </submittedName>
</protein>
<evidence type="ECO:0000256" key="7">
    <source>
        <dbReference type="ARBA" id="ARBA00024033"/>
    </source>
</evidence>
<feature type="transmembrane region" description="Helical" evidence="8">
    <location>
        <begin position="93"/>
        <end position="117"/>
    </location>
</feature>
<keyword evidence="4 8" id="KW-0812">Transmembrane</keyword>
<name>A0A1C5IV64_9ACTN</name>
<dbReference type="Pfam" id="PF09594">
    <property type="entry name" value="GT87"/>
    <property type="match status" value="1"/>
</dbReference>
<evidence type="ECO:0000313" key="10">
    <source>
        <dbReference type="Proteomes" id="UP000199360"/>
    </source>
</evidence>
<keyword evidence="2" id="KW-1003">Cell membrane</keyword>
<feature type="transmembrane region" description="Helical" evidence="8">
    <location>
        <begin position="20"/>
        <end position="41"/>
    </location>
</feature>
<feature type="transmembrane region" description="Helical" evidence="8">
    <location>
        <begin position="352"/>
        <end position="370"/>
    </location>
</feature>
<feature type="transmembrane region" description="Helical" evidence="8">
    <location>
        <begin position="274"/>
        <end position="292"/>
    </location>
</feature>
<organism evidence="9 10">
    <name type="scientific">Micromonospora humi</name>
    <dbReference type="NCBI Taxonomy" id="745366"/>
    <lineage>
        <taxon>Bacteria</taxon>
        <taxon>Bacillati</taxon>
        <taxon>Actinomycetota</taxon>
        <taxon>Actinomycetes</taxon>
        <taxon>Micromonosporales</taxon>
        <taxon>Micromonosporaceae</taxon>
        <taxon>Micromonospora</taxon>
    </lineage>
</organism>
<gene>
    <name evidence="9" type="ORF">GA0070213_107130</name>
</gene>
<reference evidence="10" key="1">
    <citation type="submission" date="2016-06" db="EMBL/GenBank/DDBJ databases">
        <authorList>
            <person name="Varghese N."/>
            <person name="Submissions Spin"/>
        </authorList>
    </citation>
    <scope>NUCLEOTIDE SEQUENCE [LARGE SCALE GENOMIC DNA]</scope>
    <source>
        <strain evidence="10">DSM 45647</strain>
    </source>
</reference>
<dbReference type="RefSeq" id="WP_091063609.1">
    <property type="nucleotide sequence ID" value="NZ_FMDM01000007.1"/>
</dbReference>
<keyword evidence="3 9" id="KW-0808">Transferase</keyword>
<feature type="transmembrane region" description="Helical" evidence="8">
    <location>
        <begin position="390"/>
        <end position="407"/>
    </location>
</feature>
<comment type="subcellular location">
    <subcellularLocation>
        <location evidence="1">Cell membrane</location>
        <topology evidence="1">Multi-pass membrane protein</topology>
    </subcellularLocation>
</comment>
<dbReference type="AlphaFoldDB" id="A0A1C5IV64"/>
<keyword evidence="9" id="KW-0328">Glycosyltransferase</keyword>
<keyword evidence="6 8" id="KW-0472">Membrane</keyword>
<feature type="transmembrane region" description="Helical" evidence="8">
    <location>
        <begin position="323"/>
        <end position="340"/>
    </location>
</feature>
<dbReference type="GO" id="GO:0016758">
    <property type="term" value="F:hexosyltransferase activity"/>
    <property type="evidence" value="ECO:0007669"/>
    <property type="project" value="InterPro"/>
</dbReference>
<evidence type="ECO:0000256" key="6">
    <source>
        <dbReference type="ARBA" id="ARBA00023136"/>
    </source>
</evidence>
<dbReference type="Proteomes" id="UP000199360">
    <property type="component" value="Unassembled WGS sequence"/>
</dbReference>
<evidence type="ECO:0000256" key="3">
    <source>
        <dbReference type="ARBA" id="ARBA00022679"/>
    </source>
</evidence>
<evidence type="ECO:0000256" key="8">
    <source>
        <dbReference type="SAM" id="Phobius"/>
    </source>
</evidence>
<dbReference type="OrthoDB" id="3405704at2"/>
<dbReference type="InterPro" id="IPR018584">
    <property type="entry name" value="GT87"/>
</dbReference>
<feature type="transmembrane region" description="Helical" evidence="8">
    <location>
        <begin position="129"/>
        <end position="146"/>
    </location>
</feature>
<accession>A0A1C5IV64</accession>
<evidence type="ECO:0000256" key="5">
    <source>
        <dbReference type="ARBA" id="ARBA00022989"/>
    </source>
</evidence>
<comment type="similarity">
    <text evidence="7">Belongs to the glycosyltransferase 87 family.</text>
</comment>
<dbReference type="STRING" id="745366.GA0070213_107130"/>
<keyword evidence="10" id="KW-1185">Reference proteome</keyword>
<dbReference type="GO" id="GO:0005886">
    <property type="term" value="C:plasma membrane"/>
    <property type="evidence" value="ECO:0007669"/>
    <property type="project" value="UniProtKB-SubCell"/>
</dbReference>
<evidence type="ECO:0000313" key="9">
    <source>
        <dbReference type="EMBL" id="SCG61911.1"/>
    </source>
</evidence>
<proteinExistence type="inferred from homology"/>
<dbReference type="EMBL" id="FMDM01000007">
    <property type="protein sequence ID" value="SCG61911.1"/>
    <property type="molecule type" value="Genomic_DNA"/>
</dbReference>
<feature type="transmembrane region" description="Helical" evidence="8">
    <location>
        <begin position="210"/>
        <end position="229"/>
    </location>
</feature>
<evidence type="ECO:0000256" key="1">
    <source>
        <dbReference type="ARBA" id="ARBA00004651"/>
    </source>
</evidence>
<feature type="transmembrane region" description="Helical" evidence="8">
    <location>
        <begin position="180"/>
        <end position="203"/>
    </location>
</feature>
<sequence>MPAEPVAPPAVAEDDAGGRTARRVVTVLALAALLPALYLPALRHDYYDLKIYMRAMDWWAAGHPLYDYVQPDRVQGALYFTYPPFAALLLRPFALLPLGVAVAAFVVLTLAGVVVTTRWLVLPVLRRHHLPRGFGLTVAVLLVLAVESTRETITLGQINMLLVVLILADLLFAVPQGRRWAGVGVGLAAALKLFPGIFLLYLLAARRWRAAAVAAATAAVATLLAAAVAPGDSWRFWTHELWTTDRVGRTDYTGNQSLFGLLSRMTAPDEPGRLPWLLLAVAIAGLGLWRAARAARAGDALVGLTLTGLVGGLISPITWTHHLYWFIPAVVVLVDAALDADRATVTGVRRRRGLLALAAGTGVVIVYGVVTFQDWGTGTVHTDDPVDFVVRNAYVLLSLLLLAVLPIRHRSPVFVKRTDLANDAVGR</sequence>
<evidence type="ECO:0000256" key="4">
    <source>
        <dbReference type="ARBA" id="ARBA00022692"/>
    </source>
</evidence>
<feature type="transmembrane region" description="Helical" evidence="8">
    <location>
        <begin position="299"/>
        <end position="317"/>
    </location>
</feature>
<feature type="transmembrane region" description="Helical" evidence="8">
    <location>
        <begin position="158"/>
        <end position="174"/>
    </location>
</feature>
<keyword evidence="5 8" id="KW-1133">Transmembrane helix</keyword>
<evidence type="ECO:0000256" key="2">
    <source>
        <dbReference type="ARBA" id="ARBA00022475"/>
    </source>
</evidence>